<evidence type="ECO:0000313" key="2">
    <source>
        <dbReference type="Proteomes" id="UP001418222"/>
    </source>
</evidence>
<name>A0AAP0G671_9ASPA</name>
<comment type="caution">
    <text evidence="1">The sequence shown here is derived from an EMBL/GenBank/DDBJ whole genome shotgun (WGS) entry which is preliminary data.</text>
</comment>
<gene>
    <name evidence="1" type="ORF">KSP39_PZI011624</name>
</gene>
<dbReference type="AlphaFoldDB" id="A0AAP0G671"/>
<sequence>MSKAHRCLSLYQNHRLKILHQSPLCSWSLWWVSYSLKFSSATPISFWLPLTSSYTYSRLSMRQIEQMMNHPLLALNLFCIDRRIAEGRVNEMAMALEEMMYDLVVQKFVESDVALILVISRPSESVDRWSPKEEKLEQLNSLEAYEMIKNHLALILGQRLGNYVKIHISNDGQILTPQEG</sequence>
<reference evidence="1 2" key="1">
    <citation type="journal article" date="2022" name="Nat. Plants">
        <title>Genomes of leafy and leafless Platanthera orchids illuminate the evolution of mycoheterotrophy.</title>
        <authorList>
            <person name="Li M.H."/>
            <person name="Liu K.W."/>
            <person name="Li Z."/>
            <person name="Lu H.C."/>
            <person name="Ye Q.L."/>
            <person name="Zhang D."/>
            <person name="Wang J.Y."/>
            <person name="Li Y.F."/>
            <person name="Zhong Z.M."/>
            <person name="Liu X."/>
            <person name="Yu X."/>
            <person name="Liu D.K."/>
            <person name="Tu X.D."/>
            <person name="Liu B."/>
            <person name="Hao Y."/>
            <person name="Liao X.Y."/>
            <person name="Jiang Y.T."/>
            <person name="Sun W.H."/>
            <person name="Chen J."/>
            <person name="Chen Y.Q."/>
            <person name="Ai Y."/>
            <person name="Zhai J.W."/>
            <person name="Wu S.S."/>
            <person name="Zhou Z."/>
            <person name="Hsiao Y.Y."/>
            <person name="Wu W.L."/>
            <person name="Chen Y.Y."/>
            <person name="Lin Y.F."/>
            <person name="Hsu J.L."/>
            <person name="Li C.Y."/>
            <person name="Wang Z.W."/>
            <person name="Zhao X."/>
            <person name="Zhong W.Y."/>
            <person name="Ma X.K."/>
            <person name="Ma L."/>
            <person name="Huang J."/>
            <person name="Chen G.Z."/>
            <person name="Huang M.Z."/>
            <person name="Huang L."/>
            <person name="Peng D.H."/>
            <person name="Luo Y.B."/>
            <person name="Zou S.Q."/>
            <person name="Chen S.P."/>
            <person name="Lan S."/>
            <person name="Tsai W.C."/>
            <person name="Van de Peer Y."/>
            <person name="Liu Z.J."/>
        </authorList>
    </citation>
    <scope>NUCLEOTIDE SEQUENCE [LARGE SCALE GENOMIC DNA]</scope>
    <source>
        <strain evidence="1">Lor287</strain>
    </source>
</reference>
<dbReference type="EMBL" id="JBBWWQ010000009">
    <property type="protein sequence ID" value="KAK8939235.1"/>
    <property type="molecule type" value="Genomic_DNA"/>
</dbReference>
<dbReference type="InterPro" id="IPR038925">
    <property type="entry name" value="At3g17800-like"/>
</dbReference>
<proteinExistence type="predicted"/>
<evidence type="ECO:0000313" key="1">
    <source>
        <dbReference type="EMBL" id="KAK8939235.1"/>
    </source>
</evidence>
<dbReference type="PANTHER" id="PTHR31808:SF4">
    <property type="entry name" value="LIGASE, PUTATIVE (DUF760)-RELATED"/>
    <property type="match status" value="1"/>
</dbReference>
<accession>A0AAP0G671</accession>
<protein>
    <submittedName>
        <fullName evidence="1">Uncharacterized protein</fullName>
    </submittedName>
</protein>
<keyword evidence="2" id="KW-1185">Reference proteome</keyword>
<organism evidence="1 2">
    <name type="scientific">Platanthera zijinensis</name>
    <dbReference type="NCBI Taxonomy" id="2320716"/>
    <lineage>
        <taxon>Eukaryota</taxon>
        <taxon>Viridiplantae</taxon>
        <taxon>Streptophyta</taxon>
        <taxon>Embryophyta</taxon>
        <taxon>Tracheophyta</taxon>
        <taxon>Spermatophyta</taxon>
        <taxon>Magnoliopsida</taxon>
        <taxon>Liliopsida</taxon>
        <taxon>Asparagales</taxon>
        <taxon>Orchidaceae</taxon>
        <taxon>Orchidoideae</taxon>
        <taxon>Orchideae</taxon>
        <taxon>Orchidinae</taxon>
        <taxon>Platanthera</taxon>
    </lineage>
</organism>
<dbReference type="Proteomes" id="UP001418222">
    <property type="component" value="Unassembled WGS sequence"/>
</dbReference>
<dbReference type="PANTHER" id="PTHR31808">
    <property type="entry name" value="EXPRESSED PROTEIN"/>
    <property type="match status" value="1"/>
</dbReference>